<dbReference type="PANTHER" id="PTHR10794">
    <property type="entry name" value="ABHYDROLASE DOMAIN-CONTAINING PROTEIN"/>
    <property type="match status" value="1"/>
</dbReference>
<evidence type="ECO:0000313" key="3">
    <source>
        <dbReference type="EMBL" id="VAW35874.1"/>
    </source>
</evidence>
<dbReference type="Gene3D" id="3.40.50.1820">
    <property type="entry name" value="alpha/beta hydrolase"/>
    <property type="match status" value="1"/>
</dbReference>
<evidence type="ECO:0000256" key="1">
    <source>
        <dbReference type="ARBA" id="ARBA00010884"/>
    </source>
</evidence>
<dbReference type="InterPro" id="IPR050960">
    <property type="entry name" value="AB_hydrolase_4_sf"/>
</dbReference>
<dbReference type="SUPFAM" id="SSF53474">
    <property type="entry name" value="alpha/beta-Hydrolases"/>
    <property type="match status" value="1"/>
</dbReference>
<organism evidence="3">
    <name type="scientific">hydrothermal vent metagenome</name>
    <dbReference type="NCBI Taxonomy" id="652676"/>
    <lineage>
        <taxon>unclassified sequences</taxon>
        <taxon>metagenomes</taxon>
        <taxon>ecological metagenomes</taxon>
    </lineage>
</organism>
<dbReference type="PANTHER" id="PTHR10794:SF63">
    <property type="entry name" value="ALPHA_BETA HYDROLASE 1, ISOFORM A"/>
    <property type="match status" value="1"/>
</dbReference>
<reference evidence="3" key="1">
    <citation type="submission" date="2018-06" db="EMBL/GenBank/DDBJ databases">
        <authorList>
            <person name="Zhirakovskaya E."/>
        </authorList>
    </citation>
    <scope>NUCLEOTIDE SEQUENCE</scope>
</reference>
<dbReference type="AlphaFoldDB" id="A0A3B0VWX0"/>
<sequence length="317" mass="36458">MIICNPDIKPKNRHLQSVLASSKIRLLRLHKHNPVTALAQTVILQTKQARLQGFYTKNNSAANLYILLHGWEGSASSTYIQLLSNTLFTQKQASVFRLNFRDHGNTHHLNEGIFHSCRLNEVVEAIQQIIELYPHKNIYLCGFSLGANFSLRVAAKAYSCKIKLTKVFAISPPINPKNSMKAIESNSFYAKYFMYKWQRSLAKKTKVYSQNFDNSQYKAIKSLDKLTKTLIIKHSDYNSTDEYFKAYQITSEVISQIKIPCDVITAWDDPVIPFDDFLILDKKLNIKLVTTKHGGHCGFINSWKMHSWLEQYIMDNS</sequence>
<comment type="similarity">
    <text evidence="1">Belongs to the AB hydrolase superfamily. AB hydrolase 4 family.</text>
</comment>
<evidence type="ECO:0000259" key="2">
    <source>
        <dbReference type="Pfam" id="PF00561"/>
    </source>
</evidence>
<feature type="domain" description="AB hydrolase-1" evidence="2">
    <location>
        <begin position="66"/>
        <end position="244"/>
    </location>
</feature>
<dbReference type="InterPro" id="IPR000073">
    <property type="entry name" value="AB_hydrolase_1"/>
</dbReference>
<name>A0A3B0VWX0_9ZZZZ</name>
<accession>A0A3B0VWX0</accession>
<dbReference type="Pfam" id="PF00561">
    <property type="entry name" value="Abhydrolase_1"/>
    <property type="match status" value="1"/>
</dbReference>
<dbReference type="InterPro" id="IPR012020">
    <property type="entry name" value="ABHD4"/>
</dbReference>
<dbReference type="GO" id="GO:0047372">
    <property type="term" value="F:monoacylglycerol lipase activity"/>
    <property type="evidence" value="ECO:0007669"/>
    <property type="project" value="TreeGrafter"/>
</dbReference>
<proteinExistence type="inferred from homology"/>
<dbReference type="PIRSF" id="PIRSF005211">
    <property type="entry name" value="Ab_hydro_YheT"/>
    <property type="match status" value="1"/>
</dbReference>
<gene>
    <name evidence="3" type="ORF">MNBD_GAMMA01-1191</name>
</gene>
<dbReference type="GO" id="GO:0034338">
    <property type="term" value="F:short-chain carboxylesterase activity"/>
    <property type="evidence" value="ECO:0007669"/>
    <property type="project" value="TreeGrafter"/>
</dbReference>
<dbReference type="EMBL" id="UOEW01000117">
    <property type="protein sequence ID" value="VAW35874.1"/>
    <property type="molecule type" value="Genomic_DNA"/>
</dbReference>
<protein>
    <recommendedName>
        <fullName evidence="2">AB hydrolase-1 domain-containing protein</fullName>
    </recommendedName>
</protein>
<dbReference type="InterPro" id="IPR029058">
    <property type="entry name" value="AB_hydrolase_fold"/>
</dbReference>